<dbReference type="InterPro" id="IPR014710">
    <property type="entry name" value="RmlC-like_jellyroll"/>
</dbReference>
<evidence type="ECO:0000313" key="2">
    <source>
        <dbReference type="Proteomes" id="UP000183208"/>
    </source>
</evidence>
<dbReference type="EMBL" id="FNTI01000001">
    <property type="protein sequence ID" value="SEE12169.1"/>
    <property type="molecule type" value="Genomic_DNA"/>
</dbReference>
<dbReference type="InterPro" id="IPR011051">
    <property type="entry name" value="RmlC_Cupin_sf"/>
</dbReference>
<organism evidence="1 2">
    <name type="scientific">Bradyrhizobium lablabi</name>
    <dbReference type="NCBI Taxonomy" id="722472"/>
    <lineage>
        <taxon>Bacteria</taxon>
        <taxon>Pseudomonadati</taxon>
        <taxon>Pseudomonadota</taxon>
        <taxon>Alphaproteobacteria</taxon>
        <taxon>Hyphomicrobiales</taxon>
        <taxon>Nitrobacteraceae</taxon>
        <taxon>Bradyrhizobium</taxon>
    </lineage>
</organism>
<gene>
    <name evidence="1" type="ORF">SAMN05444171_6329</name>
</gene>
<dbReference type="Proteomes" id="UP000183208">
    <property type="component" value="Unassembled WGS sequence"/>
</dbReference>
<proteinExistence type="predicted"/>
<dbReference type="SUPFAM" id="SSF51182">
    <property type="entry name" value="RmlC-like cupins"/>
    <property type="match status" value="1"/>
</dbReference>
<evidence type="ECO:0008006" key="3">
    <source>
        <dbReference type="Google" id="ProtNLM"/>
    </source>
</evidence>
<protein>
    <recommendedName>
        <fullName evidence="3">Cupin domain-containing protein</fullName>
    </recommendedName>
</protein>
<evidence type="ECO:0000313" key="1">
    <source>
        <dbReference type="EMBL" id="SEE12169.1"/>
    </source>
</evidence>
<dbReference type="Gene3D" id="2.60.120.10">
    <property type="entry name" value="Jelly Rolls"/>
    <property type="match status" value="1"/>
</dbReference>
<dbReference type="AlphaFoldDB" id="A0A1M7FW21"/>
<sequence>MNANVTEKGRAAWPELIRKEFEANQYNGRVGTRLLSETKRVRVWEIRLAPGERIGFHRHVLDYFWTAVTPGRARSHAENGTIVEAVYSAGETRHFVYGKGEHKIHDLENVGDADLWFTTVEFLDSSNAPLELGDGRHDVASSERGRLPNEA</sequence>
<dbReference type="RefSeq" id="WP_074827437.1">
    <property type="nucleotide sequence ID" value="NZ_FNTI01000001.1"/>
</dbReference>
<accession>A0A1M7FW21</accession>
<dbReference type="OrthoDB" id="9800684at2"/>
<name>A0A1M7FW21_9BRAD</name>
<reference evidence="1 2" key="1">
    <citation type="submission" date="2016-10" db="EMBL/GenBank/DDBJ databases">
        <authorList>
            <person name="de Groot N.N."/>
        </authorList>
    </citation>
    <scope>NUCLEOTIDE SEQUENCE [LARGE SCALE GENOMIC DNA]</scope>
    <source>
        <strain evidence="1 2">GAS522</strain>
    </source>
</reference>